<dbReference type="OrthoDB" id="9806984at2"/>
<keyword evidence="1" id="KW-0472">Membrane</keyword>
<evidence type="ECO:0000256" key="1">
    <source>
        <dbReference type="SAM" id="Phobius"/>
    </source>
</evidence>
<protein>
    <submittedName>
        <fullName evidence="3">MCE family protein</fullName>
    </submittedName>
</protein>
<evidence type="ECO:0000259" key="2">
    <source>
        <dbReference type="Pfam" id="PF02470"/>
    </source>
</evidence>
<evidence type="ECO:0000313" key="3">
    <source>
        <dbReference type="EMBL" id="PMR77468.1"/>
    </source>
</evidence>
<proteinExistence type="predicted"/>
<accession>A0A2N7UAJ2</accession>
<feature type="domain" description="Mce/MlaD" evidence="2">
    <location>
        <begin position="39"/>
        <end position="114"/>
    </location>
</feature>
<dbReference type="RefSeq" id="WP_102651882.1">
    <property type="nucleotide sequence ID" value="NZ_PNRF01000007.1"/>
</dbReference>
<keyword evidence="1" id="KW-0812">Transmembrane</keyword>
<evidence type="ECO:0000313" key="4">
    <source>
        <dbReference type="Proteomes" id="UP000235803"/>
    </source>
</evidence>
<keyword evidence="4" id="KW-1185">Reference proteome</keyword>
<keyword evidence="1" id="KW-1133">Transmembrane helix</keyword>
<dbReference type="PANTHER" id="PTHR36698">
    <property type="entry name" value="BLL5892 PROTEIN"/>
    <property type="match status" value="1"/>
</dbReference>
<reference evidence="3 4" key="1">
    <citation type="submission" date="2018-01" db="EMBL/GenBank/DDBJ databases">
        <title>Halomonas endophytica sp. nov., isolated from storage liquid in the stems of Populus euphratica.</title>
        <authorList>
            <person name="Chen C."/>
        </authorList>
    </citation>
    <scope>NUCLEOTIDE SEQUENCE [LARGE SCALE GENOMIC DNA]</scope>
    <source>
        <strain evidence="3 4">MC28</strain>
    </source>
</reference>
<sequence>METRAHHVVIGLFTVLAILGGLLFALWLGQSTADREYAHYEVYFERSVSGLSEGNAVEYSGVRVGEVTDLRLDPADPRNVLARIRVQSHVPIRRDTRARLALANITGSMSVQLHGGTPDSPLLVTDGEAPPRIVADPSPISALLGDGEEILGNVNSMLARLETLLSEENIESVGHILANLEQTTASLAQLGEGPSRLMDQLEALSQDASAAMIELGAVTRQAGTMLDGHGQQIMIGARQATESLSRTTRRLESILHDNEGALESGFQGIQGLGPAAVELRHTLSSLNRIIRRLEDNPADFLLGRDSIEEFSP</sequence>
<gene>
    <name evidence="3" type="ORF">C1H69_02780</name>
</gene>
<dbReference type="Proteomes" id="UP000235803">
    <property type="component" value="Unassembled WGS sequence"/>
</dbReference>
<comment type="caution">
    <text evidence="3">The sequence shown here is derived from an EMBL/GenBank/DDBJ whole genome shotgun (WGS) entry which is preliminary data.</text>
</comment>
<dbReference type="PANTHER" id="PTHR36698:SF2">
    <property type="entry name" value="MCE_MLAD DOMAIN-CONTAINING PROTEIN"/>
    <property type="match status" value="1"/>
</dbReference>
<dbReference type="Pfam" id="PF02470">
    <property type="entry name" value="MlaD"/>
    <property type="match status" value="1"/>
</dbReference>
<dbReference type="AlphaFoldDB" id="A0A2N7UAJ2"/>
<dbReference type="InterPro" id="IPR003399">
    <property type="entry name" value="Mce/MlaD"/>
</dbReference>
<name>A0A2N7UAJ2_9GAMM</name>
<dbReference type="EMBL" id="PNRF01000007">
    <property type="protein sequence ID" value="PMR77468.1"/>
    <property type="molecule type" value="Genomic_DNA"/>
</dbReference>
<organism evidence="3 4">
    <name type="scientific">Billgrantia endophytica</name>
    <dbReference type="NCBI Taxonomy" id="2033802"/>
    <lineage>
        <taxon>Bacteria</taxon>
        <taxon>Pseudomonadati</taxon>
        <taxon>Pseudomonadota</taxon>
        <taxon>Gammaproteobacteria</taxon>
        <taxon>Oceanospirillales</taxon>
        <taxon>Halomonadaceae</taxon>
        <taxon>Billgrantia</taxon>
    </lineage>
</organism>
<feature type="transmembrane region" description="Helical" evidence="1">
    <location>
        <begin position="7"/>
        <end position="28"/>
    </location>
</feature>